<keyword evidence="1 4" id="KW-0808">Transferase</keyword>
<evidence type="ECO:0000256" key="2">
    <source>
        <dbReference type="ARBA" id="ARBA00023315"/>
    </source>
</evidence>
<gene>
    <name evidence="4" type="ORF">KR51_00017670</name>
</gene>
<dbReference type="InterPro" id="IPR000182">
    <property type="entry name" value="GNAT_dom"/>
</dbReference>
<protein>
    <submittedName>
        <fullName evidence="4">Putative acyltransferase</fullName>
    </submittedName>
</protein>
<dbReference type="Gene3D" id="3.40.630.30">
    <property type="match status" value="1"/>
</dbReference>
<dbReference type="PANTHER" id="PTHR43626">
    <property type="entry name" value="ACYL-COA N-ACYLTRANSFERASE"/>
    <property type="match status" value="1"/>
</dbReference>
<dbReference type="PANTHER" id="PTHR43626:SF4">
    <property type="entry name" value="GCN5-RELATED N-ACETYLTRANSFERASE 2, CHLOROPLASTIC"/>
    <property type="match status" value="1"/>
</dbReference>
<dbReference type="STRING" id="582515.KR51_00017670"/>
<dbReference type="CDD" id="cd04301">
    <property type="entry name" value="NAT_SF"/>
    <property type="match status" value="1"/>
</dbReference>
<evidence type="ECO:0000313" key="5">
    <source>
        <dbReference type="Proteomes" id="UP000016960"/>
    </source>
</evidence>
<feature type="domain" description="N-acetyltransferase" evidence="3">
    <location>
        <begin position="28"/>
        <end position="164"/>
    </location>
</feature>
<dbReference type="eggNOG" id="COG0454">
    <property type="taxonomic scope" value="Bacteria"/>
</dbReference>
<dbReference type="PROSITE" id="PS51186">
    <property type="entry name" value="GNAT"/>
    <property type="match status" value="1"/>
</dbReference>
<organism evidence="4 5">
    <name type="scientific">Rubidibacter lacunae KORDI 51-2</name>
    <dbReference type="NCBI Taxonomy" id="582515"/>
    <lineage>
        <taxon>Bacteria</taxon>
        <taxon>Bacillati</taxon>
        <taxon>Cyanobacteriota</taxon>
        <taxon>Cyanophyceae</taxon>
        <taxon>Oscillatoriophycideae</taxon>
        <taxon>Chroococcales</taxon>
        <taxon>Aphanothecaceae</taxon>
        <taxon>Rubidibacter</taxon>
    </lineage>
</organism>
<reference evidence="4 5" key="1">
    <citation type="submission" date="2013-05" db="EMBL/GenBank/DDBJ databases">
        <title>Draft genome sequence of Rubidibacter lacunae KORDI 51-2.</title>
        <authorList>
            <person name="Choi D.H."/>
            <person name="Noh J.H."/>
            <person name="Kwon K.-K."/>
            <person name="Lee J.-H."/>
            <person name="Ryu J.-Y."/>
        </authorList>
    </citation>
    <scope>NUCLEOTIDE SEQUENCE [LARGE SCALE GENOMIC DNA]</scope>
    <source>
        <strain evidence="4 5">KORDI 51-2</strain>
    </source>
</reference>
<name>U5DLU2_9CHRO</name>
<dbReference type="InterPro" id="IPR016181">
    <property type="entry name" value="Acyl_CoA_acyltransferase"/>
</dbReference>
<proteinExistence type="predicted"/>
<dbReference type="GO" id="GO:0005737">
    <property type="term" value="C:cytoplasm"/>
    <property type="evidence" value="ECO:0007669"/>
    <property type="project" value="TreeGrafter"/>
</dbReference>
<evidence type="ECO:0000256" key="1">
    <source>
        <dbReference type="ARBA" id="ARBA00022679"/>
    </source>
</evidence>
<keyword evidence="2 4" id="KW-0012">Acyltransferase</keyword>
<dbReference type="InterPro" id="IPR045039">
    <property type="entry name" value="NSI-like"/>
</dbReference>
<dbReference type="AlphaFoldDB" id="U5DLU2"/>
<evidence type="ECO:0000259" key="3">
    <source>
        <dbReference type="PROSITE" id="PS51186"/>
    </source>
</evidence>
<dbReference type="Proteomes" id="UP000016960">
    <property type="component" value="Unassembled WGS sequence"/>
</dbReference>
<dbReference type="InParanoid" id="U5DLU2"/>
<comment type="caution">
    <text evidence="4">The sequence shown here is derived from an EMBL/GenBank/DDBJ whole genome shotgun (WGS) entry which is preliminary data.</text>
</comment>
<accession>U5DLU2</accession>
<keyword evidence="5" id="KW-1185">Reference proteome</keyword>
<evidence type="ECO:0000313" key="4">
    <source>
        <dbReference type="EMBL" id="ERN41549.1"/>
    </source>
</evidence>
<sequence length="167" mass="19054">MMPISGVLADTMDSQDAVRESRQAADFTAIAQLSDAQVDELYQLYQREWWSQGRQPDDICRMLAHSDEVFGFCEPRTGRLVAFARVLTDYVYRATVYDVIVAKSCRGSGLGRRLVEAIVSCPQLQSVERIQLDCRPELVEFYAKWGFHETQLSLHTLVRSQTCEQPN</sequence>
<dbReference type="GO" id="GO:0008080">
    <property type="term" value="F:N-acetyltransferase activity"/>
    <property type="evidence" value="ECO:0007669"/>
    <property type="project" value="InterPro"/>
</dbReference>
<dbReference type="SUPFAM" id="SSF55729">
    <property type="entry name" value="Acyl-CoA N-acyltransferases (Nat)"/>
    <property type="match status" value="1"/>
</dbReference>
<dbReference type="EMBL" id="ASSJ01000047">
    <property type="protein sequence ID" value="ERN41549.1"/>
    <property type="molecule type" value="Genomic_DNA"/>
</dbReference>
<dbReference type="Pfam" id="PF00583">
    <property type="entry name" value="Acetyltransf_1"/>
    <property type="match status" value="1"/>
</dbReference>